<sequence>MTSFSVFPSAYSNVVSGFRKGASGRFEMLSIKGMFDSIAISNYTEQDCDNSYNTATAPEMQTLRIVHVFFTCSGLLACSLFIYVLQHRSSSNLHINLRLSLTSLSIAAIIACAQLLFIAIYNFIRTISMDDKCNAIIDAKTCAVIRWPVVLAIYATLAGIICLAIERTIATIRYRSYETHGSRKVSLLLIAAQWIISLAISFTSLFLRADDGFLLYCTVYISHPKSAVVSLSIMNVLELFILLFFASLLQINRRNQVREFVNCARHTLTERYQLIENIRMIHILIPSVMVHAALSLFGLGTLLAFALIETEMTADSIGRFAPFSELVLLIVPIYSVVFTLVAVGWNKPLRNAARCALPCLFTASEEERSMRVEPPLLTSRDSAEMQQDSDRHFGLLDKMWAK</sequence>
<dbReference type="InterPro" id="IPR053286">
    <property type="entry name" value="Nematode_rcpt-like_srab"/>
</dbReference>
<keyword evidence="6" id="KW-1185">Reference proteome</keyword>
<dbReference type="Gene3D" id="1.20.1070.10">
    <property type="entry name" value="Rhodopsin 7-helix transmembrane proteins"/>
    <property type="match status" value="1"/>
</dbReference>
<protein>
    <submittedName>
        <fullName evidence="5">Srab-14</fullName>
    </submittedName>
</protein>
<dbReference type="InterPro" id="IPR017452">
    <property type="entry name" value="GPCR_Rhodpsn_7TM"/>
</dbReference>
<accession>A0A2A6CYF5</accession>
<evidence type="ECO:0000256" key="1">
    <source>
        <dbReference type="ARBA" id="ARBA00004141"/>
    </source>
</evidence>
<dbReference type="OrthoDB" id="5794765at2759"/>
<dbReference type="AlphaFoldDB" id="A0A2A6CYF5"/>
<dbReference type="PANTHER" id="PTHR46561">
    <property type="entry name" value="SERPENTINE RECEPTOR, CLASS AB (CLASS A-LIKE)-RELATED"/>
    <property type="match status" value="1"/>
</dbReference>
<dbReference type="SUPFAM" id="SSF81321">
    <property type="entry name" value="Family A G protein-coupled receptor-like"/>
    <property type="match status" value="1"/>
</dbReference>
<gene>
    <name evidence="5" type="primary">WBGene00113520</name>
</gene>
<dbReference type="PANTHER" id="PTHR46561:SF11">
    <property type="entry name" value="SERPENTINE RECEPTOR CLASS ALPHA_BETA-14"/>
    <property type="match status" value="1"/>
</dbReference>
<keyword evidence="2" id="KW-0812">Transmembrane</keyword>
<dbReference type="EnsemblMetazoa" id="PPA23966.1">
    <property type="protein sequence ID" value="PPA23966.1"/>
    <property type="gene ID" value="WBGene00113520"/>
</dbReference>
<reference evidence="6" key="1">
    <citation type="journal article" date="2008" name="Nat. Genet.">
        <title>The Pristionchus pacificus genome provides a unique perspective on nematode lifestyle and parasitism.</title>
        <authorList>
            <person name="Dieterich C."/>
            <person name="Clifton S.W."/>
            <person name="Schuster L.N."/>
            <person name="Chinwalla A."/>
            <person name="Delehaunty K."/>
            <person name="Dinkelacker I."/>
            <person name="Fulton L."/>
            <person name="Fulton R."/>
            <person name="Godfrey J."/>
            <person name="Minx P."/>
            <person name="Mitreva M."/>
            <person name="Roeseler W."/>
            <person name="Tian H."/>
            <person name="Witte H."/>
            <person name="Yang S.P."/>
            <person name="Wilson R.K."/>
            <person name="Sommer R.J."/>
        </authorList>
    </citation>
    <scope>NUCLEOTIDE SEQUENCE [LARGE SCALE GENOMIC DNA]</scope>
    <source>
        <strain evidence="6">PS312</strain>
    </source>
</reference>
<reference evidence="5" key="2">
    <citation type="submission" date="2022-06" db="UniProtKB">
        <authorList>
            <consortium name="EnsemblMetazoa"/>
        </authorList>
    </citation>
    <scope>IDENTIFICATION</scope>
    <source>
        <strain evidence="5">PS312</strain>
    </source>
</reference>
<comment type="subcellular location">
    <subcellularLocation>
        <location evidence="1">Membrane</location>
        <topology evidence="1">Multi-pass membrane protein</topology>
    </subcellularLocation>
</comment>
<dbReference type="Proteomes" id="UP000005239">
    <property type="component" value="Unassembled WGS sequence"/>
</dbReference>
<dbReference type="GO" id="GO:0016020">
    <property type="term" value="C:membrane"/>
    <property type="evidence" value="ECO:0007669"/>
    <property type="project" value="UniProtKB-SubCell"/>
</dbReference>
<organism evidence="5 6">
    <name type="scientific">Pristionchus pacificus</name>
    <name type="common">Parasitic nematode worm</name>
    <dbReference type="NCBI Taxonomy" id="54126"/>
    <lineage>
        <taxon>Eukaryota</taxon>
        <taxon>Metazoa</taxon>
        <taxon>Ecdysozoa</taxon>
        <taxon>Nematoda</taxon>
        <taxon>Chromadorea</taxon>
        <taxon>Rhabditida</taxon>
        <taxon>Rhabditina</taxon>
        <taxon>Diplogasteromorpha</taxon>
        <taxon>Diplogasteroidea</taxon>
        <taxon>Neodiplogasteridae</taxon>
        <taxon>Pristionchus</taxon>
    </lineage>
</organism>
<evidence type="ECO:0000256" key="3">
    <source>
        <dbReference type="ARBA" id="ARBA00022989"/>
    </source>
</evidence>
<dbReference type="CDD" id="cd00637">
    <property type="entry name" value="7tm_classA_rhodopsin-like"/>
    <property type="match status" value="1"/>
</dbReference>
<evidence type="ECO:0000256" key="4">
    <source>
        <dbReference type="ARBA" id="ARBA00023136"/>
    </source>
</evidence>
<keyword evidence="3" id="KW-1133">Transmembrane helix</keyword>
<name>A0A2A6CYF5_PRIPA</name>
<dbReference type="PROSITE" id="PS50262">
    <property type="entry name" value="G_PROTEIN_RECEP_F1_2"/>
    <property type="match status" value="1"/>
</dbReference>
<accession>A0A8R1YFC1</accession>
<keyword evidence="4" id="KW-0472">Membrane</keyword>
<evidence type="ECO:0000313" key="5">
    <source>
        <dbReference type="EnsemblMetazoa" id="PPA23966.1"/>
    </source>
</evidence>
<evidence type="ECO:0000313" key="6">
    <source>
        <dbReference type="Proteomes" id="UP000005239"/>
    </source>
</evidence>
<dbReference type="Pfam" id="PF10292">
    <property type="entry name" value="7TM_GPCR_Srab"/>
    <property type="match status" value="1"/>
</dbReference>
<evidence type="ECO:0000256" key="2">
    <source>
        <dbReference type="ARBA" id="ARBA00022692"/>
    </source>
</evidence>
<dbReference type="InterPro" id="IPR019408">
    <property type="entry name" value="7TM_GPCR_serpentine_rcpt_Srab"/>
</dbReference>
<proteinExistence type="predicted"/>